<gene>
    <name evidence="2" type="ORF">GGX14DRAFT_462387</name>
</gene>
<evidence type="ECO:0000313" key="2">
    <source>
        <dbReference type="EMBL" id="KAJ7202802.1"/>
    </source>
</evidence>
<reference evidence="2" key="1">
    <citation type="submission" date="2023-03" db="EMBL/GenBank/DDBJ databases">
        <title>Massive genome expansion in bonnet fungi (Mycena s.s.) driven by repeated elements and novel gene families across ecological guilds.</title>
        <authorList>
            <consortium name="Lawrence Berkeley National Laboratory"/>
            <person name="Harder C.B."/>
            <person name="Miyauchi S."/>
            <person name="Viragh M."/>
            <person name="Kuo A."/>
            <person name="Thoen E."/>
            <person name="Andreopoulos B."/>
            <person name="Lu D."/>
            <person name="Skrede I."/>
            <person name="Drula E."/>
            <person name="Henrissat B."/>
            <person name="Morin E."/>
            <person name="Kohler A."/>
            <person name="Barry K."/>
            <person name="LaButti K."/>
            <person name="Morin E."/>
            <person name="Salamov A."/>
            <person name="Lipzen A."/>
            <person name="Mereny Z."/>
            <person name="Hegedus B."/>
            <person name="Baldrian P."/>
            <person name="Stursova M."/>
            <person name="Weitz H."/>
            <person name="Taylor A."/>
            <person name="Grigoriev I.V."/>
            <person name="Nagy L.G."/>
            <person name="Martin F."/>
            <person name="Kauserud H."/>
        </authorList>
    </citation>
    <scope>NUCLEOTIDE SEQUENCE</scope>
    <source>
        <strain evidence="2">9144</strain>
    </source>
</reference>
<sequence length="339" mass="37285">MTDLFNSRVEQVLPPISTRPASLELLNSFGSCLRIKRIYNKASVRDYMKGLLQVAADMAQDIEQISMRLSLERSTTTAIQPRVVQEIIGIKWVGPEKEDFRTVVSSENKSPSVGQYHFNRLQTVAKNAGERGWTIPALRESHSYVLLCDGTCIYVLVKRNLNSPSFYLSPPLSLVDPNLFRILAVPFMMDPPSSIIGSDSPESPSPTNTAAPPPTASSAHAAISMADPSSPFAPIPINQCLGDRPDKVVLLKPSHPILDDIGPIVLSSFDPAPSRATIFRGHAGTQPIVLKMAEEGRDDETREEGKVYRERLRGLEGVPKLYAEGRIKENINLGLVKMV</sequence>
<dbReference type="Proteomes" id="UP001219525">
    <property type="component" value="Unassembled WGS sequence"/>
</dbReference>
<dbReference type="EMBL" id="JARJCW010000053">
    <property type="protein sequence ID" value="KAJ7202802.1"/>
    <property type="molecule type" value="Genomic_DNA"/>
</dbReference>
<organism evidence="2 3">
    <name type="scientific">Mycena pura</name>
    <dbReference type="NCBI Taxonomy" id="153505"/>
    <lineage>
        <taxon>Eukaryota</taxon>
        <taxon>Fungi</taxon>
        <taxon>Dikarya</taxon>
        <taxon>Basidiomycota</taxon>
        <taxon>Agaricomycotina</taxon>
        <taxon>Agaricomycetes</taxon>
        <taxon>Agaricomycetidae</taxon>
        <taxon>Agaricales</taxon>
        <taxon>Marasmiineae</taxon>
        <taxon>Mycenaceae</taxon>
        <taxon>Mycena</taxon>
    </lineage>
</organism>
<evidence type="ECO:0000256" key="1">
    <source>
        <dbReference type="SAM" id="MobiDB-lite"/>
    </source>
</evidence>
<proteinExistence type="predicted"/>
<feature type="region of interest" description="Disordered" evidence="1">
    <location>
        <begin position="194"/>
        <end position="221"/>
    </location>
</feature>
<accession>A0AAD6V8J9</accession>
<keyword evidence="3" id="KW-1185">Reference proteome</keyword>
<evidence type="ECO:0000313" key="3">
    <source>
        <dbReference type="Proteomes" id="UP001219525"/>
    </source>
</evidence>
<comment type="caution">
    <text evidence="2">The sequence shown here is derived from an EMBL/GenBank/DDBJ whole genome shotgun (WGS) entry which is preliminary data.</text>
</comment>
<dbReference type="AlphaFoldDB" id="A0AAD6V8J9"/>
<protein>
    <submittedName>
        <fullName evidence="2">Uncharacterized protein</fullName>
    </submittedName>
</protein>
<name>A0AAD6V8J9_9AGAR</name>